<dbReference type="GO" id="GO:0003678">
    <property type="term" value="F:DNA helicase activity"/>
    <property type="evidence" value="ECO:0007669"/>
    <property type="project" value="UniProtKB-EC"/>
</dbReference>
<keyword evidence="8" id="KW-0347">Helicase</keyword>
<protein>
    <submittedName>
        <fullName evidence="14">Putative Regulator of nonsense transcripts 1</fullName>
    </submittedName>
</protein>
<dbReference type="Gene3D" id="2.40.30.230">
    <property type="match status" value="1"/>
</dbReference>
<dbReference type="CDD" id="cd18808">
    <property type="entry name" value="SF1_C_Upf1"/>
    <property type="match status" value="1"/>
</dbReference>
<evidence type="ECO:0000256" key="8">
    <source>
        <dbReference type="ARBA" id="ARBA00022806"/>
    </source>
</evidence>
<dbReference type="OrthoDB" id="6513042at2759"/>
<feature type="compositionally biased region" description="Basic and acidic residues" evidence="12">
    <location>
        <begin position="787"/>
        <end position="823"/>
    </location>
</feature>
<evidence type="ECO:0000256" key="7">
    <source>
        <dbReference type="ARBA" id="ARBA00022801"/>
    </source>
</evidence>
<evidence type="ECO:0000256" key="12">
    <source>
        <dbReference type="SAM" id="MobiDB-lite"/>
    </source>
</evidence>
<evidence type="ECO:0000256" key="9">
    <source>
        <dbReference type="ARBA" id="ARBA00022833"/>
    </source>
</evidence>
<evidence type="ECO:0000256" key="4">
    <source>
        <dbReference type="ARBA" id="ARBA00022723"/>
    </source>
</evidence>
<organism evidence="14 15">
    <name type="scientific">Streblomastix strix</name>
    <dbReference type="NCBI Taxonomy" id="222440"/>
    <lineage>
        <taxon>Eukaryota</taxon>
        <taxon>Metamonada</taxon>
        <taxon>Preaxostyla</taxon>
        <taxon>Oxymonadida</taxon>
        <taxon>Streblomastigidae</taxon>
        <taxon>Streblomastix</taxon>
    </lineage>
</organism>
<evidence type="ECO:0000256" key="10">
    <source>
        <dbReference type="ARBA" id="ARBA00022840"/>
    </source>
</evidence>
<keyword evidence="7" id="KW-0378">Hydrolase</keyword>
<dbReference type="GO" id="GO:0016787">
    <property type="term" value="F:hydrolase activity"/>
    <property type="evidence" value="ECO:0007669"/>
    <property type="project" value="UniProtKB-KW"/>
</dbReference>
<dbReference type="Gene3D" id="3.40.50.300">
    <property type="entry name" value="P-loop containing nucleotide triphosphate hydrolases"/>
    <property type="match status" value="2"/>
</dbReference>
<keyword evidence="6" id="KW-0863">Zinc-finger</keyword>
<dbReference type="GO" id="GO:0005737">
    <property type="term" value="C:cytoplasm"/>
    <property type="evidence" value="ECO:0007669"/>
    <property type="project" value="UniProtKB-SubCell"/>
</dbReference>
<gene>
    <name evidence="14" type="ORF">EZS28_016649</name>
</gene>
<evidence type="ECO:0000256" key="11">
    <source>
        <dbReference type="ARBA" id="ARBA00048432"/>
    </source>
</evidence>
<feature type="compositionally biased region" description="Polar residues" evidence="12">
    <location>
        <begin position="825"/>
        <end position="850"/>
    </location>
</feature>
<feature type="region of interest" description="Disordered" evidence="12">
    <location>
        <begin position="242"/>
        <end position="263"/>
    </location>
</feature>
<evidence type="ECO:0000313" key="15">
    <source>
        <dbReference type="Proteomes" id="UP000324800"/>
    </source>
</evidence>
<comment type="caution">
    <text evidence="14">The sequence shown here is derived from an EMBL/GenBank/DDBJ whole genome shotgun (WGS) entry which is preliminary data.</text>
</comment>
<evidence type="ECO:0000256" key="5">
    <source>
        <dbReference type="ARBA" id="ARBA00022741"/>
    </source>
</evidence>
<keyword evidence="9" id="KW-0862">Zinc</keyword>
<dbReference type="Pfam" id="PF13086">
    <property type="entry name" value="AAA_11"/>
    <property type="match status" value="1"/>
</dbReference>
<dbReference type="CDD" id="cd18039">
    <property type="entry name" value="DEXXQc_UPF1"/>
    <property type="match status" value="1"/>
</dbReference>
<dbReference type="Proteomes" id="UP000324800">
    <property type="component" value="Unassembled WGS sequence"/>
</dbReference>
<dbReference type="EMBL" id="SNRW01004226">
    <property type="protein sequence ID" value="KAA6387825.1"/>
    <property type="molecule type" value="Genomic_DNA"/>
</dbReference>
<keyword evidence="4" id="KW-0479">Metal-binding</keyword>
<dbReference type="InterPro" id="IPR041679">
    <property type="entry name" value="DNA2/NAM7-like_C"/>
</dbReference>
<dbReference type="SMART" id="SM00487">
    <property type="entry name" value="DEXDc"/>
    <property type="match status" value="1"/>
</dbReference>
<dbReference type="PANTHER" id="PTHR10887">
    <property type="entry name" value="DNA2/NAM7 HELICASE FAMILY"/>
    <property type="match status" value="1"/>
</dbReference>
<dbReference type="PANTHER" id="PTHR10887:SF364">
    <property type="entry name" value="REGULATOR OF NONSENSE TRANSCRIPTS 1"/>
    <property type="match status" value="1"/>
</dbReference>
<dbReference type="Gene3D" id="6.10.140.1240">
    <property type="match status" value="1"/>
</dbReference>
<evidence type="ECO:0000256" key="3">
    <source>
        <dbReference type="ARBA" id="ARBA00022490"/>
    </source>
</evidence>
<evidence type="ECO:0000256" key="2">
    <source>
        <dbReference type="ARBA" id="ARBA00007913"/>
    </source>
</evidence>
<proteinExistence type="inferred from homology"/>
<dbReference type="InterPro" id="IPR045055">
    <property type="entry name" value="DNA2/NAM7-like"/>
</dbReference>
<evidence type="ECO:0000259" key="13">
    <source>
        <dbReference type="SMART" id="SM00487"/>
    </source>
</evidence>
<comment type="similarity">
    <text evidence="2">Belongs to the DNA2/NAM7 helicase family.</text>
</comment>
<evidence type="ECO:0000313" key="14">
    <source>
        <dbReference type="EMBL" id="KAA6387825.1"/>
    </source>
</evidence>
<accession>A0A5J4VYZ3</accession>
<dbReference type="Pfam" id="PF13087">
    <property type="entry name" value="AAA_12"/>
    <property type="match status" value="1"/>
</dbReference>
<dbReference type="GO" id="GO:0008270">
    <property type="term" value="F:zinc ion binding"/>
    <property type="evidence" value="ECO:0007669"/>
    <property type="project" value="UniProtKB-KW"/>
</dbReference>
<dbReference type="InterPro" id="IPR014001">
    <property type="entry name" value="Helicase_ATP-bd"/>
</dbReference>
<dbReference type="InterPro" id="IPR041677">
    <property type="entry name" value="DNA2/NAM7_AAA_11"/>
</dbReference>
<dbReference type="InterPro" id="IPR027417">
    <property type="entry name" value="P-loop_NTPase"/>
</dbReference>
<name>A0A5J4VYZ3_9EUKA</name>
<dbReference type="InterPro" id="IPR047187">
    <property type="entry name" value="SF1_C_Upf1"/>
</dbReference>
<dbReference type="FunFam" id="3.40.50.300:FF:000097">
    <property type="entry name" value="Regulator of nonsense transcripts 1"/>
    <property type="match status" value="1"/>
</dbReference>
<feature type="region of interest" description="Disordered" evidence="12">
    <location>
        <begin position="777"/>
        <end position="850"/>
    </location>
</feature>
<dbReference type="GO" id="GO:0005524">
    <property type="term" value="F:ATP binding"/>
    <property type="evidence" value="ECO:0007669"/>
    <property type="project" value="UniProtKB-KW"/>
</dbReference>
<keyword evidence="10" id="KW-0067">ATP-binding</keyword>
<dbReference type="AlphaFoldDB" id="A0A5J4VYZ3"/>
<dbReference type="GO" id="GO:0000184">
    <property type="term" value="P:nuclear-transcribed mRNA catabolic process, nonsense-mediated decay"/>
    <property type="evidence" value="ECO:0007669"/>
    <property type="project" value="TreeGrafter"/>
</dbReference>
<keyword evidence="3" id="KW-0963">Cytoplasm</keyword>
<comment type="subcellular location">
    <subcellularLocation>
        <location evidence="1">Cytoplasm</location>
    </subcellularLocation>
</comment>
<feature type="domain" description="Helicase ATP-binding" evidence="13">
    <location>
        <begin position="294"/>
        <end position="512"/>
    </location>
</feature>
<feature type="compositionally biased region" description="Acidic residues" evidence="12">
    <location>
        <begin position="248"/>
        <end position="258"/>
    </location>
</feature>
<evidence type="ECO:0000256" key="6">
    <source>
        <dbReference type="ARBA" id="ARBA00022771"/>
    </source>
</evidence>
<reference evidence="14 15" key="1">
    <citation type="submission" date="2019-03" db="EMBL/GenBank/DDBJ databases">
        <title>Single cell metagenomics reveals metabolic interactions within the superorganism composed of flagellate Streblomastix strix and complex community of Bacteroidetes bacteria on its surface.</title>
        <authorList>
            <person name="Treitli S.C."/>
            <person name="Kolisko M."/>
            <person name="Husnik F."/>
            <person name="Keeling P."/>
            <person name="Hampl V."/>
        </authorList>
    </citation>
    <scope>NUCLEOTIDE SEQUENCE [LARGE SCALE GENOMIC DNA]</scope>
    <source>
        <strain evidence="14">ST1C</strain>
    </source>
</reference>
<comment type="catalytic activity">
    <reaction evidence="11">
        <text>ATP + H2O = ADP + phosphate + H(+)</text>
        <dbReference type="Rhea" id="RHEA:13065"/>
        <dbReference type="ChEBI" id="CHEBI:15377"/>
        <dbReference type="ChEBI" id="CHEBI:15378"/>
        <dbReference type="ChEBI" id="CHEBI:30616"/>
        <dbReference type="ChEBI" id="CHEBI:43474"/>
        <dbReference type="ChEBI" id="CHEBI:456216"/>
        <dbReference type="EC" id="3.6.4.12"/>
    </reaction>
    <physiologicalReaction direction="left-to-right" evidence="11">
        <dbReference type="Rhea" id="RHEA:13066"/>
    </physiologicalReaction>
</comment>
<sequence>MNVNEDNEIPNVEEEDVPIIQFDQNKYDYIADVDDYFSQDSDEDFEDEDDEELKKVKLHYDLRKPKEYSEIFSKLTKHIQDHAEKQLSNAIWQNIEVMWEKKKNQNQKTRAYFDIPTNKKNCEIVLNDRMLLVHYDKDMKVDMQKKGKVIATRANGFQGQSVYLEFRNDLGINTKFQSKFTVKQQLETIQYERMSEAVAQFIKDPRCISPYLRNALLGDQDLIDEYNYIYSDQFGFDSIQDEKKDDKQEDENKEENENGQDSNEIQQIDLIRDYYQEQTGLNMVQIVDDLSAPNLAKLNASQSKAVHAALTRPLSLIQGPPGTGKTVVSATIVYHWVKMRQGQILVCAPSNVAADNLTEKIAAVGLKIVRFEARYRESIKSQIETLTLGYQVRIADSKYAIELHKLQKIKEEKDFDQNEKRMFNQLINSVEKDIISKCDVICCTLSSAGDDRLKEMNQFNYVLIDESTQSMEPETLISFVKGAKHVVLVGDQNQLGPIVQFRNAANHGLSQSLFERLILLGISPIMIQTQYRMHPEIALFPSMQFYDGKIQNGVTSEQRSIELALKNNTDLQEQGKSSVIKWPNPDCPIMFLHTLDEERKGGTSYANQVEANSVFKILKYLLMNGISPDNIAVITPYRLQIACIKEYFDIAQENSTFENGHGKYLLTIEQYYKVQIDSVDAFQGREKDFIIFSCVRSNDYHDIGFLRDPRRLNVALTRAKYGLIILGNAQVLSGFHLWNNLLVHLNERNCLVQGTFTKYKPAEVTLKQYAKINPIHHYIPPDMPKTPIKEQQKPEEPTKENKEQEVTSHILKDGTTKDEKAIDSQKLSQSTAEEQSQPSNQEDQNELTQNDPNNIATQLAIFNQHVMMVNQHVMMVNQQEMVQQQNDLNQLVVASVQQMLQPLIFDLNLKLKELSDSEGGREWQIITENQQREKYKISEEWNMIETSNQKEMKK</sequence>
<dbReference type="SUPFAM" id="SSF52540">
    <property type="entry name" value="P-loop containing nucleoside triphosphate hydrolases"/>
    <property type="match status" value="1"/>
</dbReference>
<evidence type="ECO:0000256" key="1">
    <source>
        <dbReference type="ARBA" id="ARBA00004496"/>
    </source>
</evidence>
<keyword evidence="5" id="KW-0547">Nucleotide-binding</keyword>
<dbReference type="GO" id="GO:0003724">
    <property type="term" value="F:RNA helicase activity"/>
    <property type="evidence" value="ECO:0007669"/>
    <property type="project" value="TreeGrafter"/>
</dbReference>